<reference evidence="1 2" key="1">
    <citation type="submission" date="2020-08" db="EMBL/GenBank/DDBJ databases">
        <title>Genome public.</title>
        <authorList>
            <person name="Liu C."/>
            <person name="Sun Q."/>
        </authorList>
    </citation>
    <scope>NUCLEOTIDE SEQUENCE [LARGE SCALE GENOMIC DNA]</scope>
    <source>
        <strain evidence="1 2">NSJ-36</strain>
    </source>
</reference>
<accession>A0ABR7F0B8</accession>
<name>A0ABR7F0B8_9FIRM</name>
<dbReference type="RefSeq" id="WP_117538490.1">
    <property type="nucleotide sequence ID" value="NZ_JACOOY010000022.1"/>
</dbReference>
<dbReference type="Proteomes" id="UP000647235">
    <property type="component" value="Unassembled WGS sequence"/>
</dbReference>
<gene>
    <name evidence="1" type="ORF">H8S07_13315</name>
</gene>
<dbReference type="EMBL" id="JACOOY010000022">
    <property type="protein sequence ID" value="MBC5666210.1"/>
    <property type="molecule type" value="Genomic_DNA"/>
</dbReference>
<sequence length="104" mass="12520">MRQMYICCPSDKKLACEAIAREKYKDMKICKDLMMADVMFVVGPPESWSEKMCQDMEWGRTVEMELKYVNEKMVDSKFYEALISEKKTVQMLRSEKIYDYERER</sequence>
<comment type="caution">
    <text evidence="1">The sequence shown here is derived from an EMBL/GenBank/DDBJ whole genome shotgun (WGS) entry which is preliminary data.</text>
</comment>
<keyword evidence="2" id="KW-1185">Reference proteome</keyword>
<evidence type="ECO:0000313" key="1">
    <source>
        <dbReference type="EMBL" id="MBC5666210.1"/>
    </source>
</evidence>
<proteinExistence type="predicted"/>
<organism evidence="1 2">
    <name type="scientific">Dorea hominis</name>
    <dbReference type="NCBI Taxonomy" id="2763040"/>
    <lineage>
        <taxon>Bacteria</taxon>
        <taxon>Bacillati</taxon>
        <taxon>Bacillota</taxon>
        <taxon>Clostridia</taxon>
        <taxon>Lachnospirales</taxon>
        <taxon>Lachnospiraceae</taxon>
        <taxon>Dorea</taxon>
    </lineage>
</organism>
<evidence type="ECO:0000313" key="2">
    <source>
        <dbReference type="Proteomes" id="UP000647235"/>
    </source>
</evidence>
<protein>
    <submittedName>
        <fullName evidence="1">Uncharacterized protein</fullName>
    </submittedName>
</protein>